<feature type="coiled-coil region" evidence="1">
    <location>
        <begin position="337"/>
        <end position="364"/>
    </location>
</feature>
<accession>E3MXK0</accession>
<dbReference type="PANTHER" id="PTHR21503:SF8">
    <property type="entry name" value="F-BOX ASSOCIATED DOMAIN-CONTAINING PROTEIN-RELATED"/>
    <property type="match status" value="1"/>
</dbReference>
<keyword evidence="1" id="KW-0175">Coiled coil</keyword>
<dbReference type="Proteomes" id="UP000008281">
    <property type="component" value="Unassembled WGS sequence"/>
</dbReference>
<evidence type="ECO:0000313" key="2">
    <source>
        <dbReference type="EMBL" id="EFP11565.1"/>
    </source>
</evidence>
<proteinExistence type="predicted"/>
<protein>
    <recommendedName>
        <fullName evidence="4">F-box domain-containing protein</fullName>
    </recommendedName>
</protein>
<dbReference type="RefSeq" id="XP_003099139.2">
    <property type="nucleotide sequence ID" value="XM_003099091.2"/>
</dbReference>
<evidence type="ECO:0008006" key="4">
    <source>
        <dbReference type="Google" id="ProtNLM"/>
    </source>
</evidence>
<gene>
    <name evidence="2" type="ORF">CRE_28833</name>
</gene>
<dbReference type="AlphaFoldDB" id="E3MXK0"/>
<name>E3MXK0_CAERE</name>
<reference evidence="2" key="1">
    <citation type="submission" date="2007-07" db="EMBL/GenBank/DDBJ databases">
        <title>PCAP assembly of the Caenorhabditis remanei genome.</title>
        <authorList>
            <consortium name="The Caenorhabditis remanei Sequencing Consortium"/>
            <person name="Wilson R.K."/>
        </authorList>
    </citation>
    <scope>NUCLEOTIDE SEQUENCE [LARGE SCALE GENOMIC DNA]</scope>
    <source>
        <strain evidence="2">PB4641</strain>
    </source>
</reference>
<evidence type="ECO:0000256" key="1">
    <source>
        <dbReference type="SAM" id="Coils"/>
    </source>
</evidence>
<evidence type="ECO:0000313" key="3">
    <source>
        <dbReference type="Proteomes" id="UP000008281"/>
    </source>
</evidence>
<organism evidence="3">
    <name type="scientific">Caenorhabditis remanei</name>
    <name type="common">Caenorhabditis vulgaris</name>
    <dbReference type="NCBI Taxonomy" id="31234"/>
    <lineage>
        <taxon>Eukaryota</taxon>
        <taxon>Metazoa</taxon>
        <taxon>Ecdysozoa</taxon>
        <taxon>Nematoda</taxon>
        <taxon>Chromadorea</taxon>
        <taxon>Rhabditida</taxon>
        <taxon>Rhabditina</taxon>
        <taxon>Rhabditomorpha</taxon>
        <taxon>Rhabditoidea</taxon>
        <taxon>Rhabditidae</taxon>
        <taxon>Peloderinae</taxon>
        <taxon>Caenorhabditis</taxon>
    </lineage>
</organism>
<dbReference type="KEGG" id="crq:GCK72_003746"/>
<sequence>MTTSFPIQKLPYLVLMKTVGLMANTERLALLLTSKKTESLVLSLKFPNDKVHTIYFAEGSCGFMLVSDHGENATPIKFDCSVRNGAGRNEEMNVIQKWCDVEGDFIKRTQTIYTKIQKLFPVCGLSLRLNNVSTESVERILAAPEFKHWWDVYTSGNIQPDAIKLIMDHASPKRRIVCDSEVKLPIDFCHPKAFDFNVAKYSVATWASLDQLLAVRYVDVIGLGQTRLRCDDVNVLLHTFLETGYQMCNKLEISVTGGIDVDALTENLHTFKVVNGECNTIFLCTPTKTNSKIAKIVTYRNLIIISIGANEEDFLEARRLLTLIRTRNRIQEEMNAEDMRQMEIEQVEREINEAEQVLMAAMAE</sequence>
<dbReference type="InParanoid" id="E3MXK0"/>
<keyword evidence="3" id="KW-1185">Reference proteome</keyword>
<dbReference type="EMBL" id="DS268491">
    <property type="protein sequence ID" value="EFP11565.1"/>
    <property type="molecule type" value="Genomic_DNA"/>
</dbReference>
<dbReference type="GeneID" id="9802546"/>
<dbReference type="CTD" id="9802546"/>
<dbReference type="HOGENOM" id="CLU_726147_0_0_1"/>
<dbReference type="PANTHER" id="PTHR21503">
    <property type="entry name" value="F-BOX-CONTAINING HYPOTHETICAL PROTEIN C.ELEGANS"/>
    <property type="match status" value="1"/>
</dbReference>